<protein>
    <submittedName>
        <fullName evidence="1">Uncharacterized protein</fullName>
    </submittedName>
</protein>
<accession>A0A1X7UWU8</accession>
<sequence>LLVADHQPVVVVLQLVEGLHPLVSDHQPVLKDQQLVKDLQLVQGLKPLVKLDFQPALLLKDLRSLVVYHQPLVQNHQPQMEPDH</sequence>
<proteinExistence type="predicted"/>
<dbReference type="InParanoid" id="A0A1X7UWU8"/>
<organism evidence="1">
    <name type="scientific">Amphimedon queenslandica</name>
    <name type="common">Sponge</name>
    <dbReference type="NCBI Taxonomy" id="400682"/>
    <lineage>
        <taxon>Eukaryota</taxon>
        <taxon>Metazoa</taxon>
        <taxon>Porifera</taxon>
        <taxon>Demospongiae</taxon>
        <taxon>Heteroscleromorpha</taxon>
        <taxon>Haplosclerida</taxon>
        <taxon>Niphatidae</taxon>
        <taxon>Amphimedon</taxon>
    </lineage>
</organism>
<evidence type="ECO:0000313" key="1">
    <source>
        <dbReference type="EnsemblMetazoa" id="Aqu2.1.32450_001"/>
    </source>
</evidence>
<name>A0A1X7UWU8_AMPQE</name>
<reference evidence="1" key="1">
    <citation type="submission" date="2017-05" db="UniProtKB">
        <authorList>
            <consortium name="EnsemblMetazoa"/>
        </authorList>
    </citation>
    <scope>IDENTIFICATION</scope>
</reference>
<dbReference type="EnsemblMetazoa" id="Aqu2.1.32450_001">
    <property type="protein sequence ID" value="Aqu2.1.32450_001"/>
    <property type="gene ID" value="Aqu2.1.32450"/>
</dbReference>
<dbReference type="AlphaFoldDB" id="A0A1X7UWU8"/>